<dbReference type="STRING" id="311403.Arad_7198"/>
<dbReference type="Proteomes" id="UP000001600">
    <property type="component" value="Chromosome 2"/>
</dbReference>
<gene>
    <name evidence="2" type="ordered locus">Arad_7198</name>
</gene>
<proteinExistence type="predicted"/>
<evidence type="ECO:0000259" key="1">
    <source>
        <dbReference type="Pfam" id="PF03061"/>
    </source>
</evidence>
<organism evidence="2 3">
    <name type="scientific">Rhizobium rhizogenes (strain K84 / ATCC BAA-868)</name>
    <name type="common">Agrobacterium radiobacter</name>
    <dbReference type="NCBI Taxonomy" id="311403"/>
    <lineage>
        <taxon>Bacteria</taxon>
        <taxon>Pseudomonadati</taxon>
        <taxon>Pseudomonadota</taxon>
        <taxon>Alphaproteobacteria</taxon>
        <taxon>Hyphomicrobiales</taxon>
        <taxon>Rhizobiaceae</taxon>
        <taxon>Rhizobium/Agrobacterium group</taxon>
        <taxon>Rhizobium</taxon>
    </lineage>
</organism>
<name>B9JM36_RHIR8</name>
<dbReference type="CDD" id="cd00586">
    <property type="entry name" value="4HBT"/>
    <property type="match status" value="1"/>
</dbReference>
<dbReference type="SUPFAM" id="SSF54637">
    <property type="entry name" value="Thioesterase/thiol ester dehydrase-isomerase"/>
    <property type="match status" value="1"/>
</dbReference>
<dbReference type="KEGG" id="ara:Arad_7198"/>
<accession>B9JM36</accession>
<evidence type="ECO:0000313" key="2">
    <source>
        <dbReference type="EMBL" id="ACM28750.1"/>
    </source>
</evidence>
<dbReference type="AlphaFoldDB" id="B9JM36"/>
<reference evidence="2 3" key="1">
    <citation type="journal article" date="2009" name="J. Bacteriol.">
        <title>Genome sequences of three Agrobacterium biovars help elucidate the evolution of multichromosome genomes in bacteria.</title>
        <authorList>
            <person name="Slater S.C."/>
            <person name="Goldman B.S."/>
            <person name="Goodner B."/>
            <person name="Setubal J.C."/>
            <person name="Farrand S.K."/>
            <person name="Nester E.W."/>
            <person name="Burr T.J."/>
            <person name="Banta L."/>
            <person name="Dickerman A.W."/>
            <person name="Paulsen I."/>
            <person name="Otten L."/>
            <person name="Suen G."/>
            <person name="Welch R."/>
            <person name="Almeida N.F."/>
            <person name="Arnold F."/>
            <person name="Burton O.T."/>
            <person name="Du Z."/>
            <person name="Ewing A."/>
            <person name="Godsy E."/>
            <person name="Heisel S."/>
            <person name="Houmiel K.L."/>
            <person name="Jhaveri J."/>
            <person name="Lu J."/>
            <person name="Miller N.M."/>
            <person name="Norton S."/>
            <person name="Chen Q."/>
            <person name="Phoolcharoen W."/>
            <person name="Ohlin V."/>
            <person name="Ondrusek D."/>
            <person name="Pride N."/>
            <person name="Stricklin S.L."/>
            <person name="Sun J."/>
            <person name="Wheeler C."/>
            <person name="Wilson L."/>
            <person name="Zhu H."/>
            <person name="Wood D.W."/>
        </authorList>
    </citation>
    <scope>NUCLEOTIDE SEQUENCE [LARGE SCALE GENOMIC DNA]</scope>
    <source>
        <strain evidence="3">K84 / ATCC BAA-868</strain>
    </source>
</reference>
<dbReference type="GO" id="GO:0016790">
    <property type="term" value="F:thiolester hydrolase activity"/>
    <property type="evidence" value="ECO:0007669"/>
    <property type="project" value="UniProtKB-ARBA"/>
</dbReference>
<dbReference type="RefSeq" id="WP_007688992.1">
    <property type="nucleotide sequence ID" value="NC_011983.1"/>
</dbReference>
<dbReference type="EMBL" id="CP000629">
    <property type="protein sequence ID" value="ACM28750.1"/>
    <property type="molecule type" value="Genomic_DNA"/>
</dbReference>
<dbReference type="Pfam" id="PF03061">
    <property type="entry name" value="4HBT"/>
    <property type="match status" value="1"/>
</dbReference>
<dbReference type="Gene3D" id="3.10.129.10">
    <property type="entry name" value="Hotdog Thioesterase"/>
    <property type="match status" value="1"/>
</dbReference>
<sequence>MIEIHGSLEQCVSFGDCDPTGIVFYPHFYAWFDRTFHALLARFGGHSTLCGQLGAKGVGLIEASARFHRPLQDGDRIRIDLVVKEWGEKTVSLGYEVWKGDVLCATGAEVRGLFKETDTGMIAASIAPLKRALEADG</sequence>
<dbReference type="InterPro" id="IPR006683">
    <property type="entry name" value="Thioestr_dom"/>
</dbReference>
<dbReference type="eggNOG" id="COG0824">
    <property type="taxonomic scope" value="Bacteria"/>
</dbReference>
<protein>
    <submittedName>
        <fullName evidence="2">4-hydroxylbenzoyl-CoA Thioesterase</fullName>
    </submittedName>
</protein>
<feature type="domain" description="Thioesterase" evidence="1">
    <location>
        <begin position="21"/>
        <end position="101"/>
    </location>
</feature>
<dbReference type="InterPro" id="IPR029069">
    <property type="entry name" value="HotDog_dom_sf"/>
</dbReference>
<evidence type="ECO:0000313" key="3">
    <source>
        <dbReference type="Proteomes" id="UP000001600"/>
    </source>
</evidence>
<dbReference type="HOGENOM" id="CLU_101141_5_2_5"/>